<dbReference type="OrthoDB" id="1431907at2759"/>
<dbReference type="GO" id="GO:0016020">
    <property type="term" value="C:membrane"/>
    <property type="evidence" value="ECO:0007669"/>
    <property type="project" value="TreeGrafter"/>
</dbReference>
<sequence length="297" mass="33836">MIWCFTQSRELLELTCQGLKPHTLFPSHFADIIFRATREGIVEIVSEVLKAYPGFLEKRDEKSRTIFSFAVLCRQARIWNLLNELPIRKNEILLGPADDSGNTILHMAARVDTSAQPVHNRNAAFQMQRELQWFKVYNLLGSLKDTTDMMWLRVTMIQQFGHEWGYQSEIRGRRGLGVVVTATHHSWRDRGGIASLVAVAINKVVLFLLCTCGDTYGSRYPYSLDQLLSIFLVQECLWPWQVIPVARTLSNVRVLVQGAFGTGELDGCSDLVRHMSTRSGSLWHWRVRLAAQTLSDA</sequence>
<dbReference type="Gene3D" id="1.25.40.20">
    <property type="entry name" value="Ankyrin repeat-containing domain"/>
    <property type="match status" value="1"/>
</dbReference>
<organism evidence="1 2">
    <name type="scientific">Morella rubra</name>
    <name type="common">Chinese bayberry</name>
    <dbReference type="NCBI Taxonomy" id="262757"/>
    <lineage>
        <taxon>Eukaryota</taxon>
        <taxon>Viridiplantae</taxon>
        <taxon>Streptophyta</taxon>
        <taxon>Embryophyta</taxon>
        <taxon>Tracheophyta</taxon>
        <taxon>Spermatophyta</taxon>
        <taxon>Magnoliopsida</taxon>
        <taxon>eudicotyledons</taxon>
        <taxon>Gunneridae</taxon>
        <taxon>Pentapetalae</taxon>
        <taxon>rosids</taxon>
        <taxon>fabids</taxon>
        <taxon>Fagales</taxon>
        <taxon>Myricaceae</taxon>
        <taxon>Morella</taxon>
    </lineage>
</organism>
<comment type="caution">
    <text evidence="1">The sequence shown here is derived from an EMBL/GenBank/DDBJ whole genome shotgun (WGS) entry which is preliminary data.</text>
</comment>
<reference evidence="1 2" key="1">
    <citation type="journal article" date="2019" name="Plant Biotechnol. J.">
        <title>The red bayberry genome and genetic basis of sex determination.</title>
        <authorList>
            <person name="Jia H.M."/>
            <person name="Jia H.J."/>
            <person name="Cai Q.L."/>
            <person name="Wang Y."/>
            <person name="Zhao H.B."/>
            <person name="Yang W.F."/>
            <person name="Wang G.Y."/>
            <person name="Li Y.H."/>
            <person name="Zhan D.L."/>
            <person name="Shen Y.T."/>
            <person name="Niu Q.F."/>
            <person name="Chang L."/>
            <person name="Qiu J."/>
            <person name="Zhao L."/>
            <person name="Xie H.B."/>
            <person name="Fu W.Y."/>
            <person name="Jin J."/>
            <person name="Li X.W."/>
            <person name="Jiao Y."/>
            <person name="Zhou C.C."/>
            <person name="Tu T."/>
            <person name="Chai C.Y."/>
            <person name="Gao J.L."/>
            <person name="Fan L.J."/>
            <person name="van de Weg E."/>
            <person name="Wang J.Y."/>
            <person name="Gao Z.S."/>
        </authorList>
    </citation>
    <scope>NUCLEOTIDE SEQUENCE [LARGE SCALE GENOMIC DNA]</scope>
    <source>
        <tissue evidence="1">Leaves</tissue>
    </source>
</reference>
<dbReference type="PANTHER" id="PTHR24177">
    <property type="entry name" value="CASKIN"/>
    <property type="match status" value="1"/>
</dbReference>
<proteinExistence type="predicted"/>
<evidence type="ECO:0000313" key="2">
    <source>
        <dbReference type="Proteomes" id="UP000516437"/>
    </source>
</evidence>
<evidence type="ECO:0000313" key="1">
    <source>
        <dbReference type="EMBL" id="KAB1227296.1"/>
    </source>
</evidence>
<dbReference type="AlphaFoldDB" id="A0A6A1WRL9"/>
<accession>A0A6A1WRL9</accession>
<dbReference type="Proteomes" id="UP000516437">
    <property type="component" value="Chromosome 1"/>
</dbReference>
<name>A0A6A1WRL9_9ROSI</name>
<dbReference type="InterPro" id="IPR036770">
    <property type="entry name" value="Ankyrin_rpt-contain_sf"/>
</dbReference>
<keyword evidence="2" id="KW-1185">Reference proteome</keyword>
<protein>
    <submittedName>
        <fullName evidence="1">Uncharacterized protein</fullName>
    </submittedName>
</protein>
<dbReference type="EMBL" id="RXIC02000019">
    <property type="protein sequence ID" value="KAB1227296.1"/>
    <property type="molecule type" value="Genomic_DNA"/>
</dbReference>
<dbReference type="PANTHER" id="PTHR24177:SF329">
    <property type="entry name" value="ANKYRIN REPEAT PROTEIN"/>
    <property type="match status" value="1"/>
</dbReference>
<gene>
    <name evidence="1" type="ORF">CJ030_MR1G016846</name>
</gene>